<feature type="domain" description="SLC26A/SulP transporter" evidence="6">
    <location>
        <begin position="7"/>
        <end position="62"/>
    </location>
</feature>
<feature type="signal peptide" evidence="5">
    <location>
        <begin position="1"/>
        <end position="22"/>
    </location>
</feature>
<dbReference type="PANTHER" id="PTHR11814">
    <property type="entry name" value="SULFATE TRANSPORTER"/>
    <property type="match status" value="1"/>
</dbReference>
<gene>
    <name evidence="7" type="ORF">LSINAPIS_LOCUS12636</name>
</gene>
<accession>A0A5E4QYW6</accession>
<dbReference type="InterPro" id="IPR011547">
    <property type="entry name" value="SLC26A/SulP_dom"/>
</dbReference>
<keyword evidence="4" id="KW-0472">Membrane</keyword>
<evidence type="ECO:0000256" key="2">
    <source>
        <dbReference type="ARBA" id="ARBA00022692"/>
    </source>
</evidence>
<evidence type="ECO:0000256" key="5">
    <source>
        <dbReference type="SAM" id="SignalP"/>
    </source>
</evidence>
<dbReference type="AlphaFoldDB" id="A0A5E4QYW6"/>
<dbReference type="EMBL" id="FZQP02006066">
    <property type="protein sequence ID" value="VVD02417.1"/>
    <property type="molecule type" value="Genomic_DNA"/>
</dbReference>
<feature type="chain" id="PRO_5023055198" description="SLC26A/SulP transporter domain-containing protein" evidence="5">
    <location>
        <begin position="23"/>
        <end position="67"/>
    </location>
</feature>
<comment type="subcellular location">
    <subcellularLocation>
        <location evidence="1">Membrane</location>
        <topology evidence="1">Multi-pass membrane protein</topology>
    </subcellularLocation>
</comment>
<evidence type="ECO:0000259" key="6">
    <source>
        <dbReference type="Pfam" id="PF00916"/>
    </source>
</evidence>
<protein>
    <recommendedName>
        <fullName evidence="6">SLC26A/SulP transporter domain-containing protein</fullName>
    </recommendedName>
</protein>
<evidence type="ECO:0000256" key="1">
    <source>
        <dbReference type="ARBA" id="ARBA00004141"/>
    </source>
</evidence>
<dbReference type="Proteomes" id="UP000324832">
    <property type="component" value="Unassembled WGS sequence"/>
</dbReference>
<organism evidence="7 8">
    <name type="scientific">Leptidea sinapis</name>
    <dbReference type="NCBI Taxonomy" id="189913"/>
    <lineage>
        <taxon>Eukaryota</taxon>
        <taxon>Metazoa</taxon>
        <taxon>Ecdysozoa</taxon>
        <taxon>Arthropoda</taxon>
        <taxon>Hexapoda</taxon>
        <taxon>Insecta</taxon>
        <taxon>Pterygota</taxon>
        <taxon>Neoptera</taxon>
        <taxon>Endopterygota</taxon>
        <taxon>Lepidoptera</taxon>
        <taxon>Glossata</taxon>
        <taxon>Ditrysia</taxon>
        <taxon>Papilionoidea</taxon>
        <taxon>Pieridae</taxon>
        <taxon>Dismorphiinae</taxon>
        <taxon>Leptidea</taxon>
    </lineage>
</organism>
<dbReference type="Pfam" id="PF00916">
    <property type="entry name" value="Sulfate_transp"/>
    <property type="match status" value="1"/>
</dbReference>
<evidence type="ECO:0000256" key="3">
    <source>
        <dbReference type="ARBA" id="ARBA00022989"/>
    </source>
</evidence>
<proteinExistence type="predicted"/>
<sequence>MRHTLTAVLLCIIGEVVQLISGVAELGFLVEYVSTPVVSGFTSAAAFTVTSSQIKSLLGLQYVSYTT</sequence>
<reference evidence="7 8" key="1">
    <citation type="submission" date="2017-07" db="EMBL/GenBank/DDBJ databases">
        <authorList>
            <person name="Talla V."/>
            <person name="Backstrom N."/>
        </authorList>
    </citation>
    <scope>NUCLEOTIDE SEQUENCE [LARGE SCALE GENOMIC DNA]</scope>
</reference>
<dbReference type="GO" id="GO:0016020">
    <property type="term" value="C:membrane"/>
    <property type="evidence" value="ECO:0007669"/>
    <property type="project" value="UniProtKB-SubCell"/>
</dbReference>
<evidence type="ECO:0000313" key="8">
    <source>
        <dbReference type="Proteomes" id="UP000324832"/>
    </source>
</evidence>
<dbReference type="InterPro" id="IPR001902">
    <property type="entry name" value="SLC26A/SulP_fam"/>
</dbReference>
<keyword evidence="5" id="KW-0732">Signal</keyword>
<keyword evidence="3" id="KW-1133">Transmembrane helix</keyword>
<keyword evidence="2" id="KW-0812">Transmembrane</keyword>
<evidence type="ECO:0000313" key="7">
    <source>
        <dbReference type="EMBL" id="VVD02417.1"/>
    </source>
</evidence>
<dbReference type="GO" id="GO:0055085">
    <property type="term" value="P:transmembrane transport"/>
    <property type="evidence" value="ECO:0007669"/>
    <property type="project" value="InterPro"/>
</dbReference>
<keyword evidence="8" id="KW-1185">Reference proteome</keyword>
<name>A0A5E4QYW6_9NEOP</name>
<evidence type="ECO:0000256" key="4">
    <source>
        <dbReference type="ARBA" id="ARBA00023136"/>
    </source>
</evidence>